<proteinExistence type="predicted"/>
<dbReference type="HOGENOM" id="CLU_1190677_0_0_1"/>
<dbReference type="STRING" id="671144.I4YGI8"/>
<feature type="compositionally biased region" description="Basic and acidic residues" evidence="6">
    <location>
        <begin position="210"/>
        <end position="219"/>
    </location>
</feature>
<gene>
    <name evidence="8" type="ORF">WALSEDRAFT_59765</name>
</gene>
<dbReference type="EMBL" id="JH668226">
    <property type="protein sequence ID" value="EIM23080.1"/>
    <property type="molecule type" value="Genomic_DNA"/>
</dbReference>
<evidence type="ECO:0000256" key="1">
    <source>
        <dbReference type="ARBA" id="ARBA00004123"/>
    </source>
</evidence>
<comment type="subcellular location">
    <subcellularLocation>
        <location evidence="1">Nucleus</location>
    </subcellularLocation>
</comment>
<sequence>MAYKIEAAPSNRAHCRGPKPCNGSLIGFGELRLGVDVKFHERYSYIFRHWKCVTQTQMNNILNVYSGPEEIPGFKELCDEHKKAVLDTFENFEVPSYKIPADPKAKRKRNNKDRDVANHEGFELESDYTDEEPIGIDSKPVSSKKEMDKPRGRKGSRKTKGEGRSRKIDGNSEEHEESDLTDLEDSDQQPKNEPDVTDENTHDTQYQQSEEDKPADASVKHQTRSATRQQKRK</sequence>
<keyword evidence="9" id="KW-1185">Reference proteome</keyword>
<evidence type="ECO:0000256" key="6">
    <source>
        <dbReference type="SAM" id="MobiDB-lite"/>
    </source>
</evidence>
<dbReference type="OrthoDB" id="429950at2759"/>
<feature type="compositionally biased region" description="Polar residues" evidence="6">
    <location>
        <begin position="224"/>
        <end position="233"/>
    </location>
</feature>
<dbReference type="GO" id="GO:0003677">
    <property type="term" value="F:DNA binding"/>
    <property type="evidence" value="ECO:0007669"/>
    <property type="project" value="InterPro"/>
</dbReference>
<accession>I4YGI8</accession>
<reference evidence="8 9" key="1">
    <citation type="journal article" date="2012" name="Fungal Genet. Biol.">
        <title>The genome of the xerotolerant mold Wallemia sebi reveals adaptations to osmotic stress and suggests cryptic sexual reproduction.</title>
        <authorList>
            <person name="Padamsee M."/>
            <person name="Kumar T.K.A."/>
            <person name="Riley R."/>
            <person name="Binder M."/>
            <person name="Boyd A."/>
            <person name="Calvo A.M."/>
            <person name="Furukawa K."/>
            <person name="Hesse C."/>
            <person name="Hohmann S."/>
            <person name="James T.Y."/>
            <person name="LaButti K."/>
            <person name="Lapidus A."/>
            <person name="Lindquist E."/>
            <person name="Lucas S."/>
            <person name="Miller K."/>
            <person name="Shantappa S."/>
            <person name="Grigoriev I.V."/>
            <person name="Hibbett D.S."/>
            <person name="McLaughlin D.J."/>
            <person name="Spatafora J.W."/>
            <person name="Aime M.C."/>
        </authorList>
    </citation>
    <scope>NUCLEOTIDE SEQUENCE [LARGE SCALE GENOMIC DNA]</scope>
    <source>
        <strain evidence="9">ATCC MYA-4683 / CBS 633.66</strain>
    </source>
</reference>
<dbReference type="RefSeq" id="XP_006957113.1">
    <property type="nucleotide sequence ID" value="XM_006957051.1"/>
</dbReference>
<feature type="compositionally biased region" description="Basic and acidic residues" evidence="6">
    <location>
        <begin position="188"/>
        <end position="202"/>
    </location>
</feature>
<evidence type="ECO:0000256" key="5">
    <source>
        <dbReference type="ARBA" id="ARBA00023242"/>
    </source>
</evidence>
<dbReference type="InParanoid" id="I4YGI8"/>
<dbReference type="InterPro" id="IPR001510">
    <property type="entry name" value="Znf_PARP"/>
</dbReference>
<evidence type="ECO:0000256" key="4">
    <source>
        <dbReference type="ARBA" id="ARBA00022833"/>
    </source>
</evidence>
<keyword evidence="5" id="KW-0539">Nucleus</keyword>
<dbReference type="GeneID" id="18473545"/>
<dbReference type="OMA" id="CKNKECQ"/>
<feature type="domain" description="PARP-type" evidence="7">
    <location>
        <begin position="6"/>
        <end position="90"/>
    </location>
</feature>
<protein>
    <submittedName>
        <fullName evidence="8">Zf-PARP-domain-containing protein</fullName>
    </submittedName>
</protein>
<dbReference type="AlphaFoldDB" id="I4YGI8"/>
<evidence type="ECO:0000259" key="7">
    <source>
        <dbReference type="SMART" id="SM01336"/>
    </source>
</evidence>
<dbReference type="GO" id="GO:0005634">
    <property type="term" value="C:nucleus"/>
    <property type="evidence" value="ECO:0007669"/>
    <property type="project" value="UniProtKB-SubCell"/>
</dbReference>
<dbReference type="Pfam" id="PF00645">
    <property type="entry name" value="zf-PARP"/>
    <property type="match status" value="1"/>
</dbReference>
<dbReference type="eggNOG" id="ENOG502S5PB">
    <property type="taxonomic scope" value="Eukaryota"/>
</dbReference>
<evidence type="ECO:0000256" key="2">
    <source>
        <dbReference type="ARBA" id="ARBA00022723"/>
    </source>
</evidence>
<dbReference type="Proteomes" id="UP000005242">
    <property type="component" value="Unassembled WGS sequence"/>
</dbReference>
<keyword evidence="2" id="KW-0479">Metal-binding</keyword>
<evidence type="ECO:0000256" key="3">
    <source>
        <dbReference type="ARBA" id="ARBA00022771"/>
    </source>
</evidence>
<organism evidence="8 9">
    <name type="scientific">Wallemia mellicola (strain ATCC MYA-4683 / CBS 633.66)</name>
    <name type="common">Wallemia sebi (CBS 633.66)</name>
    <dbReference type="NCBI Taxonomy" id="671144"/>
    <lineage>
        <taxon>Eukaryota</taxon>
        <taxon>Fungi</taxon>
        <taxon>Dikarya</taxon>
        <taxon>Basidiomycota</taxon>
        <taxon>Wallemiomycotina</taxon>
        <taxon>Wallemiomycetes</taxon>
        <taxon>Wallemiales</taxon>
        <taxon>Wallemiaceae</taxon>
        <taxon>Wallemia</taxon>
    </lineage>
</organism>
<keyword evidence="3" id="KW-0863">Zinc-finger</keyword>
<keyword evidence="4" id="KW-0862">Zinc</keyword>
<feature type="compositionally biased region" description="Acidic residues" evidence="6">
    <location>
        <begin position="123"/>
        <end position="134"/>
    </location>
</feature>
<evidence type="ECO:0000313" key="9">
    <source>
        <dbReference type="Proteomes" id="UP000005242"/>
    </source>
</evidence>
<dbReference type="InterPro" id="IPR036957">
    <property type="entry name" value="Znf_PARP_sf"/>
</dbReference>
<feature type="compositionally biased region" description="Basic and acidic residues" evidence="6">
    <location>
        <begin position="112"/>
        <end position="122"/>
    </location>
</feature>
<dbReference type="KEGG" id="wse:WALSEDRAFT_59765"/>
<dbReference type="Gene3D" id="3.30.1740.10">
    <property type="entry name" value="Zinc finger, PARP-type"/>
    <property type="match status" value="1"/>
</dbReference>
<feature type="region of interest" description="Disordered" evidence="6">
    <location>
        <begin position="102"/>
        <end position="233"/>
    </location>
</feature>
<dbReference type="GO" id="GO:0008270">
    <property type="term" value="F:zinc ion binding"/>
    <property type="evidence" value="ECO:0007669"/>
    <property type="project" value="UniProtKB-KW"/>
</dbReference>
<feature type="compositionally biased region" description="Acidic residues" evidence="6">
    <location>
        <begin position="174"/>
        <end position="187"/>
    </location>
</feature>
<feature type="compositionally biased region" description="Basic and acidic residues" evidence="6">
    <location>
        <begin position="159"/>
        <end position="173"/>
    </location>
</feature>
<dbReference type="SUPFAM" id="SSF57716">
    <property type="entry name" value="Glucocorticoid receptor-like (DNA-binding domain)"/>
    <property type="match status" value="1"/>
</dbReference>
<evidence type="ECO:0000313" key="8">
    <source>
        <dbReference type="EMBL" id="EIM23080.1"/>
    </source>
</evidence>
<dbReference type="SMART" id="SM01336">
    <property type="entry name" value="zf-PARP"/>
    <property type="match status" value="1"/>
</dbReference>
<name>I4YGI8_WALMC</name>